<reference evidence="1" key="2">
    <citation type="submission" date="2020-02" db="EMBL/GenBank/DDBJ databases">
        <authorList>
            <person name="Littmann E."/>
            <person name="Sorbara M."/>
        </authorList>
    </citation>
    <scope>NUCLEOTIDE SEQUENCE</scope>
    <source>
        <strain evidence="1">MSK.22.53</strain>
    </source>
</reference>
<sequence length="84" mass="9442">MRHLFTHLYHINGFIIGISGNLEYFIVVKEEKTESGSSENYFEEFISGVKYVGKSKMLVGSMMCEICVIDGKDFSSFIACKIGS</sequence>
<proteinExistence type="predicted"/>
<dbReference type="Proteomes" id="UP001296643">
    <property type="component" value="Unassembled WGS sequence"/>
</dbReference>
<reference evidence="1" key="1">
    <citation type="journal article" date="2020" name="Cell Host Microbe">
        <title>Functional and Genomic Variation between Human-Derived Isolates of Lachnospiraceae Reveals Inter- and Intra-Species Diversity.</title>
        <authorList>
            <person name="Sorbara M.T."/>
            <person name="Littmann E.R."/>
            <person name="Fontana E."/>
            <person name="Moody T.U."/>
            <person name="Kohout C.E."/>
            <person name="Gjonbalaj M."/>
            <person name="Eaton V."/>
            <person name="Seok R."/>
            <person name="Leiner I.M."/>
            <person name="Pamer E.G."/>
        </authorList>
    </citation>
    <scope>NUCLEOTIDE SEQUENCE</scope>
    <source>
        <strain evidence="1">MSK.22.53</strain>
    </source>
</reference>
<comment type="caution">
    <text evidence="1">The sequence shown here is derived from an EMBL/GenBank/DDBJ whole genome shotgun (WGS) entry which is preliminary data.</text>
</comment>
<dbReference type="RefSeq" id="WP_173880130.1">
    <property type="nucleotide sequence ID" value="NZ_JAAIMT010000044.1"/>
</dbReference>
<dbReference type="AlphaFoldDB" id="A0AAJ3FAI9"/>
<name>A0AAJ3FAI9_MEDGN</name>
<evidence type="ECO:0000313" key="1">
    <source>
        <dbReference type="EMBL" id="NSI20954.1"/>
    </source>
</evidence>
<evidence type="ECO:0000313" key="2">
    <source>
        <dbReference type="Proteomes" id="UP001296643"/>
    </source>
</evidence>
<protein>
    <submittedName>
        <fullName evidence="1">Uncharacterized protein</fullName>
    </submittedName>
</protein>
<gene>
    <name evidence="1" type="ORF">G4958_16830</name>
</gene>
<accession>A0AAJ3FAI9</accession>
<organism evidence="1 2">
    <name type="scientific">Mediterraneibacter gnavus</name>
    <name type="common">Ruminococcus gnavus</name>
    <dbReference type="NCBI Taxonomy" id="33038"/>
    <lineage>
        <taxon>Bacteria</taxon>
        <taxon>Bacillati</taxon>
        <taxon>Bacillota</taxon>
        <taxon>Clostridia</taxon>
        <taxon>Lachnospirales</taxon>
        <taxon>Lachnospiraceae</taxon>
        <taxon>Mediterraneibacter</taxon>
    </lineage>
</organism>
<dbReference type="EMBL" id="JAAIRM010000065">
    <property type="protein sequence ID" value="NSI20954.1"/>
    <property type="molecule type" value="Genomic_DNA"/>
</dbReference>